<reference evidence="8 9" key="2">
    <citation type="journal article" date="2017" name="Genome Biol.">
        <title>New reference genome sequences of hot pepper reveal the massive evolution of plant disease-resistance genes by retroduplication.</title>
        <authorList>
            <person name="Kim S."/>
            <person name="Park J."/>
            <person name="Yeom S.I."/>
            <person name="Kim Y.M."/>
            <person name="Seo E."/>
            <person name="Kim K.T."/>
            <person name="Kim M.S."/>
            <person name="Lee J.M."/>
            <person name="Cheong K."/>
            <person name="Shin H.S."/>
            <person name="Kim S.B."/>
            <person name="Han K."/>
            <person name="Lee J."/>
            <person name="Park M."/>
            <person name="Lee H.A."/>
            <person name="Lee H.Y."/>
            <person name="Lee Y."/>
            <person name="Oh S."/>
            <person name="Lee J.H."/>
            <person name="Choi E."/>
            <person name="Choi E."/>
            <person name="Lee S.E."/>
            <person name="Jeon J."/>
            <person name="Kim H."/>
            <person name="Choi G."/>
            <person name="Song H."/>
            <person name="Lee J."/>
            <person name="Lee S.C."/>
            <person name="Kwon J.K."/>
            <person name="Lee H.Y."/>
            <person name="Koo N."/>
            <person name="Hong Y."/>
            <person name="Kim R.W."/>
            <person name="Kang W.H."/>
            <person name="Huh J.H."/>
            <person name="Kang B.C."/>
            <person name="Yang T.J."/>
            <person name="Lee Y.H."/>
            <person name="Bennetzen J.L."/>
            <person name="Choi D."/>
        </authorList>
    </citation>
    <scope>NUCLEOTIDE SEQUENCE [LARGE SCALE GENOMIC DNA]</scope>
    <source>
        <strain evidence="9">cv. CM334</strain>
    </source>
</reference>
<accession>A0A2G2ZAI3</accession>
<evidence type="ECO:0000313" key="9">
    <source>
        <dbReference type="Proteomes" id="UP000222542"/>
    </source>
</evidence>
<sequence length="442" mass="50318">MELPILLLCIFCWFFIKPLVLNSKSSRKLPPGPTGFPVIGSLLELGSKPNRSLAELAKIHGPLMTLKLGSITTVIASSPETAKEILQKHDKMFSARTVFNAAASQPNPEATIDWVPPDNMWRNKRRICNTQMFTNQRLDSLQELRHQMAEQLVSHIRKLCENGSSADVGRVAFTAMLNIASRTIFSIDLVDPESEKGDQEFNDLVRRIMEDSGKPNLSDYFPVLKWLDLQGVRRRIRPAYLRLHEIFEEQIEMRMQARAAGMKKKGDFLDVLLDLCEDDGSGFDRNNIKPLILDLIIGGSDTSAITTEWAMAELLRKPNELNKVRQEIIQQIGTERPVKESDMDKLPFLQAVVKETLRLHPVDPLLFTTQSPKQRRGVGLHRAQGHSSLVNAWAIGRNPKYWVRPLECLKDLSNLVWIIKVRILNLYRLAQGGEYVQECHWL</sequence>
<evidence type="ECO:0000256" key="1">
    <source>
        <dbReference type="ARBA" id="ARBA00010617"/>
    </source>
</evidence>
<name>A0A2G2ZAI3_CAPAN</name>
<comment type="similarity">
    <text evidence="1">Belongs to the cytochrome P450 family.</text>
</comment>
<evidence type="ECO:0000256" key="4">
    <source>
        <dbReference type="ARBA" id="ARBA00023002"/>
    </source>
</evidence>
<keyword evidence="9" id="KW-1185">Reference proteome</keyword>
<dbReference type="PRINTS" id="PR00463">
    <property type="entry name" value="EP450I"/>
</dbReference>
<keyword evidence="3" id="KW-0479">Metal-binding</keyword>
<proteinExistence type="inferred from homology"/>
<dbReference type="PANTHER" id="PTHR47950:SF44">
    <property type="entry name" value="CYTOCHROME P450, FAMILY 76, SUBFAMILY C, POLYPEPTIDE 5-RELATED"/>
    <property type="match status" value="1"/>
</dbReference>
<gene>
    <name evidence="8" type="ORF">T459_17079</name>
</gene>
<feature type="signal peptide" evidence="7">
    <location>
        <begin position="1"/>
        <end position="22"/>
    </location>
</feature>
<keyword evidence="2" id="KW-0349">Heme</keyword>
<keyword evidence="5" id="KW-0408">Iron</keyword>
<dbReference type="STRING" id="4072.A0A2G2ZAI3"/>
<comment type="caution">
    <text evidence="8">The sequence shown here is derived from an EMBL/GenBank/DDBJ whole genome shotgun (WGS) entry which is preliminary data.</text>
</comment>
<dbReference type="Gene3D" id="1.10.630.10">
    <property type="entry name" value="Cytochrome P450"/>
    <property type="match status" value="1"/>
</dbReference>
<keyword evidence="6" id="KW-0503">Monooxygenase</keyword>
<keyword evidence="4" id="KW-0560">Oxidoreductase</keyword>
<dbReference type="InterPro" id="IPR001128">
    <property type="entry name" value="Cyt_P450"/>
</dbReference>
<dbReference type="SUPFAM" id="SSF48264">
    <property type="entry name" value="Cytochrome P450"/>
    <property type="match status" value="1"/>
</dbReference>
<protein>
    <recommendedName>
        <fullName evidence="10">Geraniol 8-hydroxylase-like</fullName>
    </recommendedName>
</protein>
<dbReference type="InterPro" id="IPR002401">
    <property type="entry name" value="Cyt_P450_E_grp-I"/>
</dbReference>
<dbReference type="EMBL" id="AYRZ02000006">
    <property type="protein sequence ID" value="PHT79027.1"/>
    <property type="molecule type" value="Genomic_DNA"/>
</dbReference>
<dbReference type="Gramene" id="PHT79027">
    <property type="protein sequence ID" value="PHT79027"/>
    <property type="gene ID" value="T459_17079"/>
</dbReference>
<dbReference type="OMA" id="LAYDADM"/>
<dbReference type="InterPro" id="IPR036396">
    <property type="entry name" value="Cyt_P450_sf"/>
</dbReference>
<dbReference type="GO" id="GO:0016705">
    <property type="term" value="F:oxidoreductase activity, acting on paired donors, with incorporation or reduction of molecular oxygen"/>
    <property type="evidence" value="ECO:0007669"/>
    <property type="project" value="InterPro"/>
</dbReference>
<reference evidence="8 9" key="1">
    <citation type="journal article" date="2014" name="Nat. Genet.">
        <title>Genome sequence of the hot pepper provides insights into the evolution of pungency in Capsicum species.</title>
        <authorList>
            <person name="Kim S."/>
            <person name="Park M."/>
            <person name="Yeom S.I."/>
            <person name="Kim Y.M."/>
            <person name="Lee J.M."/>
            <person name="Lee H.A."/>
            <person name="Seo E."/>
            <person name="Choi J."/>
            <person name="Cheong K."/>
            <person name="Kim K.T."/>
            <person name="Jung K."/>
            <person name="Lee G.W."/>
            <person name="Oh S.K."/>
            <person name="Bae C."/>
            <person name="Kim S.B."/>
            <person name="Lee H.Y."/>
            <person name="Kim S.Y."/>
            <person name="Kim M.S."/>
            <person name="Kang B.C."/>
            <person name="Jo Y.D."/>
            <person name="Yang H.B."/>
            <person name="Jeong H.J."/>
            <person name="Kang W.H."/>
            <person name="Kwon J.K."/>
            <person name="Shin C."/>
            <person name="Lim J.Y."/>
            <person name="Park J.H."/>
            <person name="Huh J.H."/>
            <person name="Kim J.S."/>
            <person name="Kim B.D."/>
            <person name="Cohen O."/>
            <person name="Paran I."/>
            <person name="Suh M.C."/>
            <person name="Lee S.B."/>
            <person name="Kim Y.K."/>
            <person name="Shin Y."/>
            <person name="Noh S.J."/>
            <person name="Park J."/>
            <person name="Seo Y.S."/>
            <person name="Kwon S.Y."/>
            <person name="Kim H.A."/>
            <person name="Park J.M."/>
            <person name="Kim H.J."/>
            <person name="Choi S.B."/>
            <person name="Bosland P.W."/>
            <person name="Reeves G."/>
            <person name="Jo S.H."/>
            <person name="Lee B.W."/>
            <person name="Cho H.T."/>
            <person name="Choi H.S."/>
            <person name="Lee M.S."/>
            <person name="Yu Y."/>
            <person name="Do Choi Y."/>
            <person name="Park B.S."/>
            <person name="van Deynze A."/>
            <person name="Ashrafi H."/>
            <person name="Hill T."/>
            <person name="Kim W.T."/>
            <person name="Pai H.S."/>
            <person name="Ahn H.K."/>
            <person name="Yeam I."/>
            <person name="Giovannoni J.J."/>
            <person name="Rose J.K."/>
            <person name="Sorensen I."/>
            <person name="Lee S.J."/>
            <person name="Kim R.W."/>
            <person name="Choi I.Y."/>
            <person name="Choi B.S."/>
            <person name="Lim J.S."/>
            <person name="Lee Y.H."/>
            <person name="Choi D."/>
        </authorList>
    </citation>
    <scope>NUCLEOTIDE SEQUENCE [LARGE SCALE GENOMIC DNA]</scope>
    <source>
        <strain evidence="9">cv. CM334</strain>
    </source>
</reference>
<evidence type="ECO:0000313" key="8">
    <source>
        <dbReference type="EMBL" id="PHT79027.1"/>
    </source>
</evidence>
<evidence type="ECO:0008006" key="10">
    <source>
        <dbReference type="Google" id="ProtNLM"/>
    </source>
</evidence>
<feature type="chain" id="PRO_5013551996" description="Geraniol 8-hydroxylase-like" evidence="7">
    <location>
        <begin position="23"/>
        <end position="442"/>
    </location>
</feature>
<dbReference type="PRINTS" id="PR00385">
    <property type="entry name" value="P450"/>
</dbReference>
<organism evidence="8 9">
    <name type="scientific">Capsicum annuum</name>
    <name type="common">Capsicum pepper</name>
    <dbReference type="NCBI Taxonomy" id="4072"/>
    <lineage>
        <taxon>Eukaryota</taxon>
        <taxon>Viridiplantae</taxon>
        <taxon>Streptophyta</taxon>
        <taxon>Embryophyta</taxon>
        <taxon>Tracheophyta</taxon>
        <taxon>Spermatophyta</taxon>
        <taxon>Magnoliopsida</taxon>
        <taxon>eudicotyledons</taxon>
        <taxon>Gunneridae</taxon>
        <taxon>Pentapetalae</taxon>
        <taxon>asterids</taxon>
        <taxon>lamiids</taxon>
        <taxon>Solanales</taxon>
        <taxon>Solanaceae</taxon>
        <taxon>Solanoideae</taxon>
        <taxon>Capsiceae</taxon>
        <taxon>Capsicum</taxon>
    </lineage>
</organism>
<keyword evidence="7" id="KW-0732">Signal</keyword>
<dbReference type="Pfam" id="PF00067">
    <property type="entry name" value="p450"/>
    <property type="match status" value="1"/>
</dbReference>
<evidence type="ECO:0000256" key="7">
    <source>
        <dbReference type="SAM" id="SignalP"/>
    </source>
</evidence>
<evidence type="ECO:0000256" key="3">
    <source>
        <dbReference type="ARBA" id="ARBA00022723"/>
    </source>
</evidence>
<dbReference type="AlphaFoldDB" id="A0A2G2ZAI3"/>
<dbReference type="Proteomes" id="UP000222542">
    <property type="component" value="Unassembled WGS sequence"/>
</dbReference>
<dbReference type="GO" id="GO:0020037">
    <property type="term" value="F:heme binding"/>
    <property type="evidence" value="ECO:0007669"/>
    <property type="project" value="InterPro"/>
</dbReference>
<dbReference type="PANTHER" id="PTHR47950">
    <property type="entry name" value="CYTOCHROME P450, FAMILY 76, SUBFAMILY C, POLYPEPTIDE 5-RELATED"/>
    <property type="match status" value="1"/>
</dbReference>
<dbReference type="GO" id="GO:0004497">
    <property type="term" value="F:monooxygenase activity"/>
    <property type="evidence" value="ECO:0007669"/>
    <property type="project" value="UniProtKB-KW"/>
</dbReference>
<evidence type="ECO:0000256" key="5">
    <source>
        <dbReference type="ARBA" id="ARBA00023004"/>
    </source>
</evidence>
<evidence type="ECO:0000256" key="6">
    <source>
        <dbReference type="ARBA" id="ARBA00023033"/>
    </source>
</evidence>
<dbReference type="GO" id="GO:0005506">
    <property type="term" value="F:iron ion binding"/>
    <property type="evidence" value="ECO:0007669"/>
    <property type="project" value="InterPro"/>
</dbReference>
<evidence type="ECO:0000256" key="2">
    <source>
        <dbReference type="ARBA" id="ARBA00022617"/>
    </source>
</evidence>